<dbReference type="PANTHER" id="PTHR45926">
    <property type="entry name" value="OSJNBA0053K19.4 PROTEIN"/>
    <property type="match status" value="1"/>
</dbReference>
<dbReference type="PROSITE" id="PS51525">
    <property type="entry name" value="NET"/>
    <property type="match status" value="1"/>
</dbReference>
<evidence type="ECO:0000313" key="4">
    <source>
        <dbReference type="Proteomes" id="UP000688137"/>
    </source>
</evidence>
<feature type="compositionally biased region" description="Polar residues" evidence="1">
    <location>
        <begin position="283"/>
        <end position="305"/>
    </location>
</feature>
<comment type="caution">
    <text evidence="3">The sequence shown here is derived from an EMBL/GenBank/DDBJ whole genome shotgun (WGS) entry which is preliminary data.</text>
</comment>
<dbReference type="EMBL" id="CAJJDM010000093">
    <property type="protein sequence ID" value="CAD8092309.1"/>
    <property type="molecule type" value="Genomic_DNA"/>
</dbReference>
<accession>A0A8S1NLR5</accession>
<dbReference type="Pfam" id="PF17035">
    <property type="entry name" value="BET"/>
    <property type="match status" value="1"/>
</dbReference>
<evidence type="ECO:0000256" key="1">
    <source>
        <dbReference type="SAM" id="MobiDB-lite"/>
    </source>
</evidence>
<name>A0A8S1NLR5_PARPR</name>
<feature type="domain" description="NET" evidence="2">
    <location>
        <begin position="202"/>
        <end position="281"/>
    </location>
</feature>
<organism evidence="3 4">
    <name type="scientific">Paramecium primaurelia</name>
    <dbReference type="NCBI Taxonomy" id="5886"/>
    <lineage>
        <taxon>Eukaryota</taxon>
        <taxon>Sar</taxon>
        <taxon>Alveolata</taxon>
        <taxon>Ciliophora</taxon>
        <taxon>Intramacronucleata</taxon>
        <taxon>Oligohymenophorea</taxon>
        <taxon>Peniculida</taxon>
        <taxon>Parameciidae</taxon>
        <taxon>Paramecium</taxon>
    </lineage>
</organism>
<evidence type="ECO:0000259" key="2">
    <source>
        <dbReference type="PROSITE" id="PS51525"/>
    </source>
</evidence>
<gene>
    <name evidence="3" type="ORF">PPRIM_AZ9-3.1.T0900107</name>
</gene>
<keyword evidence="4" id="KW-1185">Reference proteome</keyword>
<dbReference type="AlphaFoldDB" id="A0A8S1NLR5"/>
<dbReference type="OMA" id="MFKSHPA"/>
<reference evidence="3" key="1">
    <citation type="submission" date="2021-01" db="EMBL/GenBank/DDBJ databases">
        <authorList>
            <consortium name="Genoscope - CEA"/>
            <person name="William W."/>
        </authorList>
    </citation>
    <scope>NUCLEOTIDE SEQUENCE</scope>
</reference>
<protein>
    <recommendedName>
        <fullName evidence="2">NET domain-containing protein</fullName>
    </recommendedName>
</protein>
<dbReference type="InterPro" id="IPR027353">
    <property type="entry name" value="NET_dom"/>
</dbReference>
<proteinExistence type="predicted"/>
<evidence type="ECO:0000313" key="3">
    <source>
        <dbReference type="EMBL" id="CAD8092309.1"/>
    </source>
</evidence>
<feature type="region of interest" description="Disordered" evidence="1">
    <location>
        <begin position="281"/>
        <end position="305"/>
    </location>
</feature>
<dbReference type="Proteomes" id="UP000688137">
    <property type="component" value="Unassembled WGS sequence"/>
</dbReference>
<sequence length="305" mass="35310">MASPIDFNLNQMQVEFILGKMPKGFSLLQASLLKAREQRVVRNGSLISLQSKKVNKYDASFQSNKQEVVEDKTKRIQRLTSTQQKESNKPLMDDNHKEGLQLLQMFKSHPAYTQIDTQGQINIDKIEAFFIQEGNLINLKNQIKQILHKLTQNASNQMQDLLNQLEIHFQNVFKSPSNQSKTTPIQNQNTLNKNIPQKSKEIQSTKKSDQIITFEEKKQLSQNIRELSSDYLKGVWEIVQQNVQTKEDEELEFDIDVLPPKIIRKLQEYVKNKLKTKKVKIDTSINQSSQRSLNQDSSFASKSFE</sequence>